<proteinExistence type="predicted"/>
<sequence>MFETRGRSSPGRWPVWEGCELCGHNLKLHDEKGRCPVCRENARRSGRWSPCYEVVFFRLPARLDEFLEQTAAKFRVTLEDLALIVLEADYYCDHVLGLPASETDLMVGEAVVRGDMPALKAVMREVTEGEKRRITQSFALLLERDGFFGKIVEKHRIPAPNYIAVFHHILLVKARYLPGLVEALERRVESLDQD</sequence>
<protein>
    <submittedName>
        <fullName evidence="1">Uncharacterized protein</fullName>
    </submittedName>
</protein>
<name>A0A2R6C4E1_9ARCH</name>
<evidence type="ECO:0000313" key="2">
    <source>
        <dbReference type="Proteomes" id="UP000242015"/>
    </source>
</evidence>
<dbReference type="AlphaFoldDB" id="A0A2R6C4E1"/>
<accession>A0A2R6C4E1</accession>
<reference evidence="1 2" key="1">
    <citation type="submission" date="2017-04" db="EMBL/GenBank/DDBJ databases">
        <title>Novel microbial lineages endemic to geothermal iron-oxide mats fill important gaps in the evolutionary history of Archaea.</title>
        <authorList>
            <person name="Jay Z.J."/>
            <person name="Beam J.P."/>
            <person name="Dlakic M."/>
            <person name="Rusch D.B."/>
            <person name="Kozubal M.A."/>
            <person name="Inskeep W.P."/>
        </authorList>
    </citation>
    <scope>NUCLEOTIDE SEQUENCE [LARGE SCALE GENOMIC DNA]</scope>
    <source>
        <strain evidence="1">BE_D</strain>
    </source>
</reference>
<organism evidence="1 2">
    <name type="scientific">Candidatus Marsarchaeota G2 archaeon BE_D</name>
    <dbReference type="NCBI Taxonomy" id="1978158"/>
    <lineage>
        <taxon>Archaea</taxon>
        <taxon>Candidatus Marsarchaeota</taxon>
        <taxon>Candidatus Marsarchaeota group 2</taxon>
    </lineage>
</organism>
<dbReference type="EMBL" id="NEXF01000654">
    <property type="protein sequence ID" value="PSO05765.1"/>
    <property type="molecule type" value="Genomic_DNA"/>
</dbReference>
<dbReference type="Proteomes" id="UP000242015">
    <property type="component" value="Unassembled WGS sequence"/>
</dbReference>
<gene>
    <name evidence="1" type="ORF">B9Q04_18665</name>
</gene>
<evidence type="ECO:0000313" key="1">
    <source>
        <dbReference type="EMBL" id="PSO05765.1"/>
    </source>
</evidence>
<comment type="caution">
    <text evidence="1">The sequence shown here is derived from an EMBL/GenBank/DDBJ whole genome shotgun (WGS) entry which is preliminary data.</text>
</comment>